<dbReference type="GO" id="GO:0007186">
    <property type="term" value="P:G protein-coupled receptor signaling pathway"/>
    <property type="evidence" value="ECO:0007669"/>
    <property type="project" value="InterPro"/>
</dbReference>
<dbReference type="InterPro" id="IPR015898">
    <property type="entry name" value="G-protein_gamma-like_dom"/>
</dbReference>
<evidence type="ECO:0000259" key="7">
    <source>
        <dbReference type="PROSITE" id="PS50058"/>
    </source>
</evidence>
<feature type="domain" description="G protein gamma" evidence="7">
    <location>
        <begin position="40"/>
        <end position="81"/>
    </location>
</feature>
<comment type="similarity">
    <text evidence="1 5">Belongs to the G protein gamma family.</text>
</comment>
<reference evidence="9" key="1">
    <citation type="submission" date="2022-11" db="UniProtKB">
        <authorList>
            <consortium name="WormBaseParasite"/>
        </authorList>
    </citation>
    <scope>IDENTIFICATION</scope>
</reference>
<name>A0A915IVB9_ROMCU</name>
<dbReference type="GO" id="GO:0005834">
    <property type="term" value="C:heterotrimeric G-protein complex"/>
    <property type="evidence" value="ECO:0007669"/>
    <property type="project" value="InterPro"/>
</dbReference>
<dbReference type="SUPFAM" id="SSF48670">
    <property type="entry name" value="Transducin (heterotrimeric G protein), gamma chain"/>
    <property type="match status" value="1"/>
</dbReference>
<keyword evidence="4 5" id="KW-0807">Transducer</keyword>
<dbReference type="Pfam" id="PF00631">
    <property type="entry name" value="G-gamma"/>
    <property type="match status" value="1"/>
</dbReference>
<dbReference type="Proteomes" id="UP000887565">
    <property type="component" value="Unplaced"/>
</dbReference>
<sequence length="81" mass="8889">MHTSACETQPYTSETQLAASETQSSAFNTQPPASNTQPPRLGKYLSNLIDYCEKNRANDVLITGVADSHNPFQEKKSCVIL</sequence>
<keyword evidence="5" id="KW-0449">Lipoprotein</keyword>
<comment type="subcellular location">
    <subcellularLocation>
        <location evidence="5">Cell membrane</location>
        <topology evidence="5">Lipid-anchor</topology>
        <orientation evidence="5">Cytoplasmic side</orientation>
    </subcellularLocation>
</comment>
<dbReference type="InterPro" id="IPR036284">
    <property type="entry name" value="GGL_sf"/>
</dbReference>
<evidence type="ECO:0000256" key="3">
    <source>
        <dbReference type="ARBA" id="ARBA00023136"/>
    </source>
</evidence>
<evidence type="ECO:0000256" key="5">
    <source>
        <dbReference type="RuleBase" id="RU004973"/>
    </source>
</evidence>
<evidence type="ECO:0000313" key="9">
    <source>
        <dbReference type="WBParaSite" id="nRc.2.0.1.t17761-RA"/>
    </source>
</evidence>
<feature type="compositionally biased region" description="Polar residues" evidence="6">
    <location>
        <begin position="1"/>
        <end position="38"/>
    </location>
</feature>
<protein>
    <recommendedName>
        <fullName evidence="5">Guanine nucleotide-binding protein subunit gamma</fullName>
    </recommendedName>
</protein>
<dbReference type="PRINTS" id="PR00321">
    <property type="entry name" value="GPROTEING"/>
</dbReference>
<dbReference type="GO" id="GO:0031681">
    <property type="term" value="F:G-protein beta-subunit binding"/>
    <property type="evidence" value="ECO:0007669"/>
    <property type="project" value="InterPro"/>
</dbReference>
<evidence type="ECO:0000256" key="6">
    <source>
        <dbReference type="SAM" id="MobiDB-lite"/>
    </source>
</evidence>
<accession>A0A915IVB9</accession>
<evidence type="ECO:0000256" key="1">
    <source>
        <dbReference type="ARBA" id="ARBA00007431"/>
    </source>
</evidence>
<evidence type="ECO:0000256" key="2">
    <source>
        <dbReference type="ARBA" id="ARBA00022475"/>
    </source>
</evidence>
<comment type="subunit">
    <text evidence="5">G proteins are composed of 3 units; alpha, beta and gamma.</text>
</comment>
<dbReference type="AlphaFoldDB" id="A0A915IVB9"/>
<keyword evidence="3 5" id="KW-0472">Membrane</keyword>
<keyword evidence="2 5" id="KW-1003">Cell membrane</keyword>
<evidence type="ECO:0000313" key="8">
    <source>
        <dbReference type="Proteomes" id="UP000887565"/>
    </source>
</evidence>
<dbReference type="Gene3D" id="4.10.260.10">
    <property type="entry name" value="Transducin (heterotrimeric G protein), gamma chain"/>
    <property type="match status" value="1"/>
</dbReference>
<proteinExistence type="inferred from homology"/>
<evidence type="ECO:0000256" key="4">
    <source>
        <dbReference type="ARBA" id="ARBA00023224"/>
    </source>
</evidence>
<dbReference type="WBParaSite" id="nRc.2.0.1.t17761-RA">
    <property type="protein sequence ID" value="nRc.2.0.1.t17761-RA"/>
    <property type="gene ID" value="nRc.2.0.1.g17761"/>
</dbReference>
<comment type="function">
    <text evidence="5">Guanine nucleotide-binding proteins (G proteins) are involved as a modulator or transducer in various transmembrane signaling systems. The beta and gamma chains are required for the GTPase activity, for replacement of GDP by GTP, and for G protein-effector interaction.</text>
</comment>
<keyword evidence="8" id="KW-1185">Reference proteome</keyword>
<organism evidence="8 9">
    <name type="scientific">Romanomermis culicivorax</name>
    <name type="common">Nematode worm</name>
    <dbReference type="NCBI Taxonomy" id="13658"/>
    <lineage>
        <taxon>Eukaryota</taxon>
        <taxon>Metazoa</taxon>
        <taxon>Ecdysozoa</taxon>
        <taxon>Nematoda</taxon>
        <taxon>Enoplea</taxon>
        <taxon>Dorylaimia</taxon>
        <taxon>Mermithida</taxon>
        <taxon>Mermithoidea</taxon>
        <taxon>Mermithidae</taxon>
        <taxon>Romanomermis</taxon>
    </lineage>
</organism>
<feature type="region of interest" description="Disordered" evidence="6">
    <location>
        <begin position="1"/>
        <end position="40"/>
    </location>
</feature>
<dbReference type="PROSITE" id="PS50058">
    <property type="entry name" value="G_PROTEIN_GAMMA"/>
    <property type="match status" value="1"/>
</dbReference>
<dbReference type="InterPro" id="IPR001770">
    <property type="entry name" value="G-protein_gamma"/>
</dbReference>